<sequence>MSRTSERGAHTAKLGRALLMDTASEPFFDRLLRFAGEQLHVPIAVLSIVSDDGDYLKSSIGLPEPIALQQGMPSPLAHAVVDFGAGDAAVVADAREPLIPGAQIGAFVALRLRGQHDEPIATFYVADRDRREWSAEELRQARAFAELLEEAVRARRSTLALGADQVRQRDAVARRHRAETDAHREQAQESAAVEQLSARLQRALLPARLDADLDGRVVLLYEPGSERLLLGGDFLDVRRLAGERIAFVLGDVCGHGPEAAALAVALRASWNALQDDDHPLETIADRLGHTVTREQPEQLLFATALLGVLDERTRVATLLSAGHPRPIAIGDRAEPIELPRGLPLGLAGDDPAPWTAATVQLGQCSLLTYTDGLTEGRIAAGASARLGEGGLVAAIEQALHAEAPPRALGRRLFEHATRAHGSPLPDDVALLQLFA</sequence>
<evidence type="ECO:0000313" key="4">
    <source>
        <dbReference type="EMBL" id="MDW5597353.1"/>
    </source>
</evidence>
<evidence type="ECO:0000259" key="2">
    <source>
        <dbReference type="SMART" id="SM00065"/>
    </source>
</evidence>
<dbReference type="GO" id="GO:0004722">
    <property type="term" value="F:protein serine/threonine phosphatase activity"/>
    <property type="evidence" value="ECO:0007669"/>
    <property type="project" value="UniProtKB-EC"/>
</dbReference>
<name>A0ABU4HVN5_9ACTN</name>
<dbReference type="InterPro" id="IPR052016">
    <property type="entry name" value="Bact_Sigma-Reg"/>
</dbReference>
<dbReference type="Proteomes" id="UP001284601">
    <property type="component" value="Unassembled WGS sequence"/>
</dbReference>
<reference evidence="5" key="1">
    <citation type="submission" date="2023-07" db="EMBL/GenBank/DDBJ databases">
        <title>Conexibacter stalactiti sp. nov., isolated from stalactites in a lava cave and emended description of the genus Conexibacter.</title>
        <authorList>
            <person name="Lee S.D."/>
        </authorList>
    </citation>
    <scope>NUCLEOTIDE SEQUENCE [LARGE SCALE GENOMIC DNA]</scope>
    <source>
        <strain evidence="5">KCTC 39840</strain>
    </source>
</reference>
<organism evidence="4 5">
    <name type="scientific">Conexibacter stalactiti</name>
    <dbReference type="NCBI Taxonomy" id="1940611"/>
    <lineage>
        <taxon>Bacteria</taxon>
        <taxon>Bacillati</taxon>
        <taxon>Actinomycetota</taxon>
        <taxon>Thermoleophilia</taxon>
        <taxon>Solirubrobacterales</taxon>
        <taxon>Conexibacteraceae</taxon>
        <taxon>Conexibacter</taxon>
    </lineage>
</organism>
<dbReference type="EMBL" id="JAWSTH010000084">
    <property type="protein sequence ID" value="MDW5597353.1"/>
    <property type="molecule type" value="Genomic_DNA"/>
</dbReference>
<dbReference type="PANTHER" id="PTHR43156:SF2">
    <property type="entry name" value="STAGE II SPORULATION PROTEIN E"/>
    <property type="match status" value="1"/>
</dbReference>
<feature type="domain" description="PPM-type phosphatase" evidence="3">
    <location>
        <begin position="212"/>
        <end position="435"/>
    </location>
</feature>
<evidence type="ECO:0000256" key="1">
    <source>
        <dbReference type="ARBA" id="ARBA00022801"/>
    </source>
</evidence>
<dbReference type="SMART" id="SM00065">
    <property type="entry name" value="GAF"/>
    <property type="match status" value="1"/>
</dbReference>
<dbReference type="EC" id="3.1.3.16" evidence="4"/>
<evidence type="ECO:0000259" key="3">
    <source>
        <dbReference type="SMART" id="SM00331"/>
    </source>
</evidence>
<dbReference type="Pfam" id="PF07228">
    <property type="entry name" value="SpoIIE"/>
    <property type="match status" value="1"/>
</dbReference>
<dbReference type="Gene3D" id="3.30.450.40">
    <property type="match status" value="1"/>
</dbReference>
<accession>A0ABU4HVN5</accession>
<dbReference type="Pfam" id="PF01590">
    <property type="entry name" value="GAF"/>
    <property type="match status" value="1"/>
</dbReference>
<keyword evidence="5" id="KW-1185">Reference proteome</keyword>
<evidence type="ECO:0000313" key="5">
    <source>
        <dbReference type="Proteomes" id="UP001284601"/>
    </source>
</evidence>
<dbReference type="InterPro" id="IPR001932">
    <property type="entry name" value="PPM-type_phosphatase-like_dom"/>
</dbReference>
<dbReference type="Gene3D" id="3.60.40.10">
    <property type="entry name" value="PPM-type phosphatase domain"/>
    <property type="match status" value="1"/>
</dbReference>
<protein>
    <submittedName>
        <fullName evidence="4">PP2C family protein-serine/threonine phosphatase</fullName>
        <ecNumber evidence="4">3.1.3.16</ecNumber>
    </submittedName>
</protein>
<gene>
    <name evidence="4" type="ORF">R7226_23600</name>
</gene>
<dbReference type="RefSeq" id="WP_318599816.1">
    <property type="nucleotide sequence ID" value="NZ_JAWSTH010000084.1"/>
</dbReference>
<dbReference type="InterPro" id="IPR003018">
    <property type="entry name" value="GAF"/>
</dbReference>
<comment type="caution">
    <text evidence="4">The sequence shown here is derived from an EMBL/GenBank/DDBJ whole genome shotgun (WGS) entry which is preliminary data.</text>
</comment>
<dbReference type="InterPro" id="IPR029016">
    <property type="entry name" value="GAF-like_dom_sf"/>
</dbReference>
<keyword evidence="1 4" id="KW-0378">Hydrolase</keyword>
<proteinExistence type="predicted"/>
<reference evidence="4 5" key="2">
    <citation type="submission" date="2023-10" db="EMBL/GenBank/DDBJ databases">
        <authorList>
            <person name="Han X.F."/>
        </authorList>
    </citation>
    <scope>NUCLEOTIDE SEQUENCE [LARGE SCALE GENOMIC DNA]</scope>
    <source>
        <strain evidence="4 5">KCTC 39840</strain>
    </source>
</reference>
<dbReference type="PANTHER" id="PTHR43156">
    <property type="entry name" value="STAGE II SPORULATION PROTEIN E-RELATED"/>
    <property type="match status" value="1"/>
</dbReference>
<feature type="domain" description="GAF" evidence="2">
    <location>
        <begin position="23"/>
        <end position="162"/>
    </location>
</feature>
<dbReference type="SUPFAM" id="SSF55781">
    <property type="entry name" value="GAF domain-like"/>
    <property type="match status" value="1"/>
</dbReference>
<dbReference type="InterPro" id="IPR036457">
    <property type="entry name" value="PPM-type-like_dom_sf"/>
</dbReference>
<dbReference type="SMART" id="SM00331">
    <property type="entry name" value="PP2C_SIG"/>
    <property type="match status" value="1"/>
</dbReference>